<accession>A0ABT0YUS9</accession>
<feature type="region of interest" description="Disordered" evidence="1">
    <location>
        <begin position="1"/>
        <end position="30"/>
    </location>
</feature>
<protein>
    <recommendedName>
        <fullName evidence="2">Bbp19-like phage domain-containing protein</fullName>
    </recommendedName>
</protein>
<reference evidence="3" key="1">
    <citation type="submission" date="2022-05" db="EMBL/GenBank/DDBJ databases">
        <title>Schlegelella sp. nov., isolated from mangrove soil.</title>
        <authorList>
            <person name="Liu Y."/>
            <person name="Ge X."/>
            <person name="Liu W."/>
        </authorList>
    </citation>
    <scope>NUCLEOTIDE SEQUENCE</scope>
    <source>
        <strain evidence="3">S2-27</strain>
    </source>
</reference>
<feature type="compositionally biased region" description="Basic and acidic residues" evidence="1">
    <location>
        <begin position="18"/>
        <end position="30"/>
    </location>
</feature>
<proteinExistence type="predicted"/>
<dbReference type="RefSeq" id="WP_251780992.1">
    <property type="nucleotide sequence ID" value="NZ_JAMKFE010000020.1"/>
</dbReference>
<dbReference type="InterPro" id="IPR057447">
    <property type="entry name" value="Bbp19-like_phage"/>
</dbReference>
<feature type="domain" description="Bbp19-like phage" evidence="2">
    <location>
        <begin position="32"/>
        <end position="93"/>
    </location>
</feature>
<comment type="caution">
    <text evidence="3">The sequence shown here is derived from an EMBL/GenBank/DDBJ whole genome shotgun (WGS) entry which is preliminary data.</text>
</comment>
<dbReference type="EMBL" id="JAMKFE010000020">
    <property type="protein sequence ID" value="MCM5682509.1"/>
    <property type="molecule type" value="Genomic_DNA"/>
</dbReference>
<sequence length="104" mass="11916">MGKQKNAADESQVAEAAGSERRGRDRELNDLRTVMSTPEGRRFIWRWLGMCGLFAPSFETNARIYFNEGRRDIGLRLVAEITEADEALYLQMQLESFENAKRGD</sequence>
<evidence type="ECO:0000313" key="3">
    <source>
        <dbReference type="EMBL" id="MCM5682509.1"/>
    </source>
</evidence>
<evidence type="ECO:0000259" key="2">
    <source>
        <dbReference type="Pfam" id="PF25181"/>
    </source>
</evidence>
<evidence type="ECO:0000313" key="4">
    <source>
        <dbReference type="Proteomes" id="UP001165541"/>
    </source>
</evidence>
<dbReference type="Pfam" id="PF25181">
    <property type="entry name" value="Phage_Bbp19"/>
    <property type="match status" value="1"/>
</dbReference>
<name>A0ABT0YUS9_9BURK</name>
<gene>
    <name evidence="3" type="ORF">M8A51_23515</name>
</gene>
<dbReference type="Proteomes" id="UP001165541">
    <property type="component" value="Unassembled WGS sequence"/>
</dbReference>
<organism evidence="3 4">
    <name type="scientific">Caldimonas mangrovi</name>
    <dbReference type="NCBI Taxonomy" id="2944811"/>
    <lineage>
        <taxon>Bacteria</taxon>
        <taxon>Pseudomonadati</taxon>
        <taxon>Pseudomonadota</taxon>
        <taxon>Betaproteobacteria</taxon>
        <taxon>Burkholderiales</taxon>
        <taxon>Sphaerotilaceae</taxon>
        <taxon>Caldimonas</taxon>
    </lineage>
</organism>
<evidence type="ECO:0000256" key="1">
    <source>
        <dbReference type="SAM" id="MobiDB-lite"/>
    </source>
</evidence>
<keyword evidence="4" id="KW-1185">Reference proteome</keyword>